<evidence type="ECO:0000313" key="2">
    <source>
        <dbReference type="EMBL" id="TNN64111.1"/>
    </source>
</evidence>
<comment type="caution">
    <text evidence="2">The sequence shown here is derived from an EMBL/GenBank/DDBJ whole genome shotgun (WGS) entry which is preliminary data.</text>
</comment>
<accession>A0A4Z2HER5</accession>
<name>A0A4Z2HER5_9TELE</name>
<dbReference type="Proteomes" id="UP000314294">
    <property type="component" value="Unassembled WGS sequence"/>
</dbReference>
<feature type="region of interest" description="Disordered" evidence="1">
    <location>
        <begin position="1"/>
        <end position="73"/>
    </location>
</feature>
<evidence type="ECO:0000256" key="1">
    <source>
        <dbReference type="SAM" id="MobiDB-lite"/>
    </source>
</evidence>
<reference evidence="2 3" key="1">
    <citation type="submission" date="2019-03" db="EMBL/GenBank/DDBJ databases">
        <title>First draft genome of Liparis tanakae, snailfish: a comprehensive survey of snailfish specific genes.</title>
        <authorList>
            <person name="Kim W."/>
            <person name="Song I."/>
            <person name="Jeong J.-H."/>
            <person name="Kim D."/>
            <person name="Kim S."/>
            <person name="Ryu S."/>
            <person name="Song J.Y."/>
            <person name="Lee S.K."/>
        </authorList>
    </citation>
    <scope>NUCLEOTIDE SEQUENCE [LARGE SCALE GENOMIC DNA]</scope>
    <source>
        <tissue evidence="2">Muscle</tissue>
    </source>
</reference>
<evidence type="ECO:0000313" key="3">
    <source>
        <dbReference type="Proteomes" id="UP000314294"/>
    </source>
</evidence>
<sequence>MSHVNKPHGGDLLKADSLGPGPRPQGCAGTGQVRGAEASRESRGQLGTKRRGHPGPHSTGVSPWLRKLEGPHL</sequence>
<dbReference type="AlphaFoldDB" id="A0A4Z2HER5"/>
<dbReference type="EMBL" id="SRLO01000258">
    <property type="protein sequence ID" value="TNN64111.1"/>
    <property type="molecule type" value="Genomic_DNA"/>
</dbReference>
<keyword evidence="3" id="KW-1185">Reference proteome</keyword>
<gene>
    <name evidence="2" type="ORF">EYF80_025609</name>
</gene>
<protein>
    <submittedName>
        <fullName evidence="2">Uncharacterized protein</fullName>
    </submittedName>
</protein>
<proteinExistence type="predicted"/>
<organism evidence="2 3">
    <name type="scientific">Liparis tanakae</name>
    <name type="common">Tanaka's snailfish</name>
    <dbReference type="NCBI Taxonomy" id="230148"/>
    <lineage>
        <taxon>Eukaryota</taxon>
        <taxon>Metazoa</taxon>
        <taxon>Chordata</taxon>
        <taxon>Craniata</taxon>
        <taxon>Vertebrata</taxon>
        <taxon>Euteleostomi</taxon>
        <taxon>Actinopterygii</taxon>
        <taxon>Neopterygii</taxon>
        <taxon>Teleostei</taxon>
        <taxon>Neoteleostei</taxon>
        <taxon>Acanthomorphata</taxon>
        <taxon>Eupercaria</taxon>
        <taxon>Perciformes</taxon>
        <taxon>Cottioidei</taxon>
        <taxon>Cottales</taxon>
        <taxon>Liparidae</taxon>
        <taxon>Liparis</taxon>
    </lineage>
</organism>